<evidence type="ECO:0000313" key="5">
    <source>
        <dbReference type="EMBL" id="NNH75649.1"/>
    </source>
</evidence>
<dbReference type="NCBIfam" id="TIGR03026">
    <property type="entry name" value="NDP-sugDHase"/>
    <property type="match status" value="1"/>
</dbReference>
<dbReference type="InterPro" id="IPR036291">
    <property type="entry name" value="NAD(P)-bd_dom_sf"/>
</dbReference>
<dbReference type="GO" id="GO:0051287">
    <property type="term" value="F:NAD binding"/>
    <property type="evidence" value="ECO:0007669"/>
    <property type="project" value="InterPro"/>
</dbReference>
<accession>A0A849CHU8</accession>
<dbReference type="SUPFAM" id="SSF48179">
    <property type="entry name" value="6-phosphogluconate dehydrogenase C-terminal domain-like"/>
    <property type="match status" value="1"/>
</dbReference>
<dbReference type="PANTHER" id="PTHR43491">
    <property type="entry name" value="UDP-N-ACETYL-D-MANNOSAMINE DEHYDROGENASE"/>
    <property type="match status" value="1"/>
</dbReference>
<dbReference type="InterPro" id="IPR014026">
    <property type="entry name" value="UDP-Glc/GDP-Man_DH_dimer"/>
</dbReference>
<dbReference type="Pfam" id="PF03721">
    <property type="entry name" value="UDPG_MGDP_dh_N"/>
    <property type="match status" value="1"/>
</dbReference>
<evidence type="ECO:0000256" key="1">
    <source>
        <dbReference type="ARBA" id="ARBA00023002"/>
    </source>
</evidence>
<dbReference type="InterPro" id="IPR028359">
    <property type="entry name" value="UDP_ManNAc/GlcNAc_DH"/>
</dbReference>
<dbReference type="Pfam" id="PF00984">
    <property type="entry name" value="UDPG_MGDP_dh"/>
    <property type="match status" value="1"/>
</dbReference>
<name>A0A849CHU8_9NOCA</name>
<dbReference type="PIRSF" id="PIRSF500136">
    <property type="entry name" value="UDP_ManNAc_DH"/>
    <property type="match status" value="1"/>
</dbReference>
<evidence type="ECO:0000313" key="6">
    <source>
        <dbReference type="Proteomes" id="UP000586827"/>
    </source>
</evidence>
<reference evidence="5 6" key="1">
    <citation type="submission" date="2020-05" db="EMBL/GenBank/DDBJ databases">
        <title>MicrobeNet Type strains.</title>
        <authorList>
            <person name="Nicholson A.C."/>
        </authorList>
    </citation>
    <scope>NUCLEOTIDE SEQUENCE [LARGE SCALE GENOMIC DNA]</scope>
    <source>
        <strain evidence="5 6">JCM 3224</strain>
    </source>
</reference>
<evidence type="ECO:0000256" key="3">
    <source>
        <dbReference type="PIRNR" id="PIRNR000124"/>
    </source>
</evidence>
<comment type="caution">
    <text evidence="5">The sequence shown here is derived from an EMBL/GenBank/DDBJ whole genome shotgun (WGS) entry which is preliminary data.</text>
</comment>
<dbReference type="InterPro" id="IPR017476">
    <property type="entry name" value="UDP-Glc/GDP-Man"/>
</dbReference>
<dbReference type="SUPFAM" id="SSF52413">
    <property type="entry name" value="UDP-glucose/GDP-mannose dehydrogenase C-terminal domain"/>
    <property type="match status" value="1"/>
</dbReference>
<sequence>MEAEGFGVGVESGRDPTRLVVVGLGYVGLPLATAAAVAGFDVHGFDRNPERVRNLTAGESHVEGLPASELRQALLKGLQLTTATDCLASADVIVICVPTPLLDGEPDLSAIIDAGTLIGQRMKRGALVVLESTSYPGTTTEVLQPLLSVSGKQAGKDYRLAFSPERIDPGNARFGLQNTPKVVGGVTEACLLAATDFYSQVVTTLVPVSSPEVAEMTKLLENTYRHVNIALINEIAIISRDLGIDLWEVIDAASTKPFGFQRFEPGPGVGGHCIPVDPNYLAYRVRQLGYPFRLVELAQEINSGMPRFVVDQVVRILDEREVRVRGATVLLLGVAYKANVADQRGTPAREIADVLTEMGVLISYHDPYVEEFEVSGQVLKSVLDLDNEVSEADLVVLLQVHAGYDPAHIANLATFVLDTRGAVTGTNVSRL</sequence>
<dbReference type="GO" id="GO:0000271">
    <property type="term" value="P:polysaccharide biosynthetic process"/>
    <property type="evidence" value="ECO:0007669"/>
    <property type="project" value="InterPro"/>
</dbReference>
<proteinExistence type="inferred from homology"/>
<dbReference type="Pfam" id="PF03720">
    <property type="entry name" value="UDPG_MGDP_dh_C"/>
    <property type="match status" value="1"/>
</dbReference>
<dbReference type="GO" id="GO:0016628">
    <property type="term" value="F:oxidoreductase activity, acting on the CH-CH group of donors, NAD or NADP as acceptor"/>
    <property type="evidence" value="ECO:0007669"/>
    <property type="project" value="InterPro"/>
</dbReference>
<dbReference type="InterPro" id="IPR008927">
    <property type="entry name" value="6-PGluconate_DH-like_C_sf"/>
</dbReference>
<dbReference type="InterPro" id="IPR001732">
    <property type="entry name" value="UDP-Glc/GDP-Man_DH_N"/>
</dbReference>
<dbReference type="PIRSF" id="PIRSF000124">
    <property type="entry name" value="UDPglc_GDPman_dh"/>
    <property type="match status" value="1"/>
</dbReference>
<dbReference type="EMBL" id="JABELX010000025">
    <property type="protein sequence ID" value="NNH75649.1"/>
    <property type="molecule type" value="Genomic_DNA"/>
</dbReference>
<keyword evidence="2" id="KW-0520">NAD</keyword>
<dbReference type="GO" id="GO:0016616">
    <property type="term" value="F:oxidoreductase activity, acting on the CH-OH group of donors, NAD or NADP as acceptor"/>
    <property type="evidence" value="ECO:0007669"/>
    <property type="project" value="InterPro"/>
</dbReference>
<gene>
    <name evidence="5" type="ORF">HLB23_38345</name>
</gene>
<keyword evidence="6" id="KW-1185">Reference proteome</keyword>
<dbReference type="AlphaFoldDB" id="A0A849CHU8"/>
<dbReference type="InterPro" id="IPR036220">
    <property type="entry name" value="UDP-Glc/GDP-Man_DH_C_sf"/>
</dbReference>
<dbReference type="InterPro" id="IPR014027">
    <property type="entry name" value="UDP-Glc/GDP-Man_DH_C"/>
</dbReference>
<keyword evidence="1" id="KW-0560">Oxidoreductase</keyword>
<dbReference type="PANTHER" id="PTHR43491:SF1">
    <property type="entry name" value="UDP-N-ACETYL-D-MANNOSAMINE DEHYDROGENASE"/>
    <property type="match status" value="1"/>
</dbReference>
<organism evidence="5 6">
    <name type="scientific">Nocardia uniformis</name>
    <dbReference type="NCBI Taxonomy" id="53432"/>
    <lineage>
        <taxon>Bacteria</taxon>
        <taxon>Bacillati</taxon>
        <taxon>Actinomycetota</taxon>
        <taxon>Actinomycetes</taxon>
        <taxon>Mycobacteriales</taxon>
        <taxon>Nocardiaceae</taxon>
        <taxon>Nocardia</taxon>
    </lineage>
</organism>
<evidence type="ECO:0000256" key="2">
    <source>
        <dbReference type="ARBA" id="ARBA00023027"/>
    </source>
</evidence>
<dbReference type="SUPFAM" id="SSF51735">
    <property type="entry name" value="NAD(P)-binding Rossmann-fold domains"/>
    <property type="match status" value="1"/>
</dbReference>
<dbReference type="Proteomes" id="UP000586827">
    <property type="component" value="Unassembled WGS sequence"/>
</dbReference>
<evidence type="ECO:0000259" key="4">
    <source>
        <dbReference type="SMART" id="SM00984"/>
    </source>
</evidence>
<protein>
    <submittedName>
        <fullName evidence="5">Nucleotide sugar dehydrogenase</fullName>
    </submittedName>
</protein>
<dbReference type="Gene3D" id="3.40.50.720">
    <property type="entry name" value="NAD(P)-binding Rossmann-like Domain"/>
    <property type="match status" value="2"/>
</dbReference>
<feature type="domain" description="UDP-glucose/GDP-mannose dehydrogenase C-terminal" evidence="4">
    <location>
        <begin position="330"/>
        <end position="425"/>
    </location>
</feature>
<dbReference type="SMART" id="SM00984">
    <property type="entry name" value="UDPG_MGDP_dh_C"/>
    <property type="match status" value="1"/>
</dbReference>
<comment type="similarity">
    <text evidence="3">Belongs to the UDP-glucose/GDP-mannose dehydrogenase family.</text>
</comment>